<reference evidence="1" key="2">
    <citation type="submission" date="2012-05" db="EMBL/GenBank/DDBJ databases">
        <title>The Genome Annotation of Fusarium oxysporum Cotton.</title>
        <authorList>
            <consortium name="The Broad Institute Genomics Platform"/>
            <person name="Ma L.-J."/>
            <person name="Corby-Kistler H."/>
            <person name="Broz K."/>
            <person name="Gale L.R."/>
            <person name="Jonkers W."/>
            <person name="O'Donnell K."/>
            <person name="Ploetz R."/>
            <person name="Steinberg C."/>
            <person name="Schwartz D.C."/>
            <person name="VanEtten H."/>
            <person name="Zhou S."/>
            <person name="Young S.K."/>
            <person name="Zeng Q."/>
            <person name="Gargeya S."/>
            <person name="Fitzgerald M."/>
            <person name="Abouelleil A."/>
            <person name="Alvarado L."/>
            <person name="Chapman S.B."/>
            <person name="Gainer-Dewar J."/>
            <person name="Goldberg J."/>
            <person name="Griggs A."/>
            <person name="Gujja S."/>
            <person name="Hansen M."/>
            <person name="Howarth C."/>
            <person name="Imamovic A."/>
            <person name="Ireland A."/>
            <person name="Larimer J."/>
            <person name="McCowan C."/>
            <person name="Murphy C."/>
            <person name="Pearson M."/>
            <person name="Poon T.W."/>
            <person name="Priest M."/>
            <person name="Roberts A."/>
            <person name="Saif S."/>
            <person name="Shea T."/>
            <person name="Sykes S."/>
            <person name="Wortman J."/>
            <person name="Nusbaum C."/>
            <person name="Birren B."/>
        </authorList>
    </citation>
    <scope>NUCLEOTIDE SEQUENCE</scope>
    <source>
        <strain evidence="1">25433</strain>
    </source>
</reference>
<dbReference type="HOGENOM" id="CLU_2184082_0_0_1"/>
<protein>
    <submittedName>
        <fullName evidence="1">Uncharacterized protein</fullName>
    </submittedName>
</protein>
<evidence type="ECO:0000313" key="1">
    <source>
        <dbReference type="EMBL" id="EXM30079.1"/>
    </source>
</evidence>
<reference evidence="1" key="1">
    <citation type="submission" date="2011-11" db="EMBL/GenBank/DDBJ databases">
        <title>The Genome Sequence of Fusarium oxysporum Cotton.</title>
        <authorList>
            <consortium name="The Broad Institute Genome Sequencing Platform"/>
            <person name="Ma L.-J."/>
            <person name="Gale L.R."/>
            <person name="Schwartz D.C."/>
            <person name="Zhou S."/>
            <person name="Corby-Kistler H."/>
            <person name="Young S.K."/>
            <person name="Zeng Q."/>
            <person name="Gargeya S."/>
            <person name="Fitzgerald M."/>
            <person name="Haas B."/>
            <person name="Abouelleil A."/>
            <person name="Alvarado L."/>
            <person name="Arachchi H.M."/>
            <person name="Berlin A."/>
            <person name="Brown A."/>
            <person name="Chapman S.B."/>
            <person name="Chen Z."/>
            <person name="Dunbar C."/>
            <person name="Freedman E."/>
            <person name="Gearin G."/>
            <person name="Goldberg J."/>
            <person name="Griggs A."/>
            <person name="Gujja S."/>
            <person name="Heiman D."/>
            <person name="Howarth C."/>
            <person name="Larson L."/>
            <person name="Lui A."/>
            <person name="MacDonald P.J.P."/>
            <person name="Montmayeur A."/>
            <person name="Murphy C."/>
            <person name="Neiman D."/>
            <person name="Pearson M."/>
            <person name="Priest M."/>
            <person name="Roberts A."/>
            <person name="Saif S."/>
            <person name="Shea T."/>
            <person name="Shenoy N."/>
            <person name="Sisk P."/>
            <person name="Stolte C."/>
            <person name="Sykes S."/>
            <person name="Wortman J."/>
            <person name="Nusbaum C."/>
            <person name="Birren B."/>
        </authorList>
    </citation>
    <scope>NUCLEOTIDE SEQUENCE [LARGE SCALE GENOMIC DNA]</scope>
    <source>
        <strain evidence="1">25433</strain>
    </source>
</reference>
<accession>X0LVQ1</accession>
<name>X0LVQ1_FUSOX</name>
<dbReference type="EMBL" id="JH657925">
    <property type="protein sequence ID" value="EXM30079.1"/>
    <property type="molecule type" value="Genomic_DNA"/>
</dbReference>
<dbReference type="AlphaFoldDB" id="X0LVQ1"/>
<gene>
    <name evidence="1" type="ORF">FOTG_05105</name>
</gene>
<dbReference type="Proteomes" id="UP000030701">
    <property type="component" value="Unassembled WGS sequence"/>
</dbReference>
<proteinExistence type="predicted"/>
<organism evidence="1">
    <name type="scientific">Fusarium oxysporum f. sp. vasinfectum 25433</name>
    <dbReference type="NCBI Taxonomy" id="1089449"/>
    <lineage>
        <taxon>Eukaryota</taxon>
        <taxon>Fungi</taxon>
        <taxon>Dikarya</taxon>
        <taxon>Ascomycota</taxon>
        <taxon>Pezizomycotina</taxon>
        <taxon>Sordariomycetes</taxon>
        <taxon>Hypocreomycetidae</taxon>
        <taxon>Hypocreales</taxon>
        <taxon>Nectriaceae</taxon>
        <taxon>Fusarium</taxon>
        <taxon>Fusarium oxysporum species complex</taxon>
    </lineage>
</organism>
<sequence>MEPSVLKACHYSTPSLLLTKQLDKWEVFPGLRESLLVDPLHTKDCFWHHHAASLYKTKHLLTLMMTGELASTSLSNQVEDLTLARQCIMVVIDRLALSPVRLFFGGIEG</sequence>